<keyword evidence="11" id="KW-1185">Reference proteome</keyword>
<dbReference type="PANTHER" id="PTHR43047">
    <property type="entry name" value="TWO-COMPONENT HISTIDINE PROTEIN KINASE"/>
    <property type="match status" value="1"/>
</dbReference>
<dbReference type="InterPro" id="IPR036097">
    <property type="entry name" value="HisK_dim/P_sf"/>
</dbReference>
<feature type="domain" description="Histidine kinase" evidence="8">
    <location>
        <begin position="239"/>
        <end position="454"/>
    </location>
</feature>
<dbReference type="InterPro" id="IPR003594">
    <property type="entry name" value="HATPase_dom"/>
</dbReference>
<dbReference type="SMART" id="SM00387">
    <property type="entry name" value="HATPase_c"/>
    <property type="match status" value="1"/>
</dbReference>
<name>A0ABP8L8A8_9BURK</name>
<feature type="transmembrane region" description="Helical" evidence="7">
    <location>
        <begin position="129"/>
        <end position="146"/>
    </location>
</feature>
<organism evidence="10 11">
    <name type="scientific">Acidovorax lacteus</name>
    <dbReference type="NCBI Taxonomy" id="1924988"/>
    <lineage>
        <taxon>Bacteria</taxon>
        <taxon>Pseudomonadati</taxon>
        <taxon>Pseudomonadota</taxon>
        <taxon>Betaproteobacteria</taxon>
        <taxon>Burkholderiales</taxon>
        <taxon>Comamonadaceae</taxon>
        <taxon>Acidovorax</taxon>
    </lineage>
</organism>
<evidence type="ECO:0000313" key="10">
    <source>
        <dbReference type="EMBL" id="GAA4423574.1"/>
    </source>
</evidence>
<feature type="transmembrane region" description="Helical" evidence="7">
    <location>
        <begin position="60"/>
        <end position="79"/>
    </location>
</feature>
<dbReference type="Pfam" id="PF00512">
    <property type="entry name" value="HisKA"/>
    <property type="match status" value="1"/>
</dbReference>
<evidence type="ECO:0000256" key="6">
    <source>
        <dbReference type="PROSITE-ProRule" id="PRU00169"/>
    </source>
</evidence>
<feature type="domain" description="Response regulatory" evidence="9">
    <location>
        <begin position="476"/>
        <end position="591"/>
    </location>
</feature>
<protein>
    <recommendedName>
        <fullName evidence="2">histidine kinase</fullName>
        <ecNumber evidence="2">2.7.13.3</ecNumber>
    </recommendedName>
</protein>
<dbReference type="Pfam" id="PF00072">
    <property type="entry name" value="Response_reg"/>
    <property type="match status" value="1"/>
</dbReference>
<keyword evidence="3 6" id="KW-0597">Phosphoprotein</keyword>
<dbReference type="SUPFAM" id="SSF47384">
    <property type="entry name" value="Homodimeric domain of signal transducing histidine kinase"/>
    <property type="match status" value="1"/>
</dbReference>
<dbReference type="InterPro" id="IPR011006">
    <property type="entry name" value="CheY-like_superfamily"/>
</dbReference>
<dbReference type="GO" id="GO:0016301">
    <property type="term" value="F:kinase activity"/>
    <property type="evidence" value="ECO:0007669"/>
    <property type="project" value="UniProtKB-KW"/>
</dbReference>
<keyword evidence="7" id="KW-0472">Membrane</keyword>
<feature type="transmembrane region" description="Helical" evidence="7">
    <location>
        <begin position="153"/>
        <end position="173"/>
    </location>
</feature>
<dbReference type="PANTHER" id="PTHR43047:SF9">
    <property type="entry name" value="HISTIDINE KINASE"/>
    <property type="match status" value="1"/>
</dbReference>
<keyword evidence="4" id="KW-0808">Transferase</keyword>
<dbReference type="RefSeq" id="WP_345063066.1">
    <property type="nucleotide sequence ID" value="NZ_BAABEX010000010.1"/>
</dbReference>
<evidence type="ECO:0000259" key="9">
    <source>
        <dbReference type="PROSITE" id="PS50110"/>
    </source>
</evidence>
<keyword evidence="5 10" id="KW-0418">Kinase</keyword>
<reference evidence="11" key="1">
    <citation type="journal article" date="2019" name="Int. J. Syst. Evol. Microbiol.">
        <title>The Global Catalogue of Microorganisms (GCM) 10K type strain sequencing project: providing services to taxonomists for standard genome sequencing and annotation.</title>
        <authorList>
            <consortium name="The Broad Institute Genomics Platform"/>
            <consortium name="The Broad Institute Genome Sequencing Center for Infectious Disease"/>
            <person name="Wu L."/>
            <person name="Ma J."/>
        </authorList>
    </citation>
    <scope>NUCLEOTIDE SEQUENCE [LARGE SCALE GENOMIC DNA]</scope>
    <source>
        <strain evidence="11">JCM 31890</strain>
    </source>
</reference>
<dbReference type="Gene3D" id="1.10.287.130">
    <property type="match status" value="1"/>
</dbReference>
<dbReference type="PROSITE" id="PS50109">
    <property type="entry name" value="HIS_KIN"/>
    <property type="match status" value="1"/>
</dbReference>
<dbReference type="SUPFAM" id="SSF52172">
    <property type="entry name" value="CheY-like"/>
    <property type="match status" value="1"/>
</dbReference>
<dbReference type="SMART" id="SM00448">
    <property type="entry name" value="REC"/>
    <property type="match status" value="1"/>
</dbReference>
<feature type="transmembrane region" description="Helical" evidence="7">
    <location>
        <begin position="36"/>
        <end position="54"/>
    </location>
</feature>
<dbReference type="InterPro" id="IPR005467">
    <property type="entry name" value="His_kinase_dom"/>
</dbReference>
<dbReference type="InterPro" id="IPR036890">
    <property type="entry name" value="HATPase_C_sf"/>
</dbReference>
<keyword evidence="7" id="KW-0812">Transmembrane</keyword>
<dbReference type="InterPro" id="IPR003661">
    <property type="entry name" value="HisK_dim/P_dom"/>
</dbReference>
<dbReference type="CDD" id="cd00156">
    <property type="entry name" value="REC"/>
    <property type="match status" value="1"/>
</dbReference>
<dbReference type="Gene3D" id="3.40.50.2300">
    <property type="match status" value="1"/>
</dbReference>
<evidence type="ECO:0000256" key="2">
    <source>
        <dbReference type="ARBA" id="ARBA00012438"/>
    </source>
</evidence>
<evidence type="ECO:0000256" key="4">
    <source>
        <dbReference type="ARBA" id="ARBA00022679"/>
    </source>
</evidence>
<dbReference type="PRINTS" id="PR00344">
    <property type="entry name" value="BCTRLSENSOR"/>
</dbReference>
<dbReference type="Proteomes" id="UP001501788">
    <property type="component" value="Unassembled WGS sequence"/>
</dbReference>
<evidence type="ECO:0000256" key="5">
    <source>
        <dbReference type="ARBA" id="ARBA00022777"/>
    </source>
</evidence>
<proteinExistence type="predicted"/>
<comment type="catalytic activity">
    <reaction evidence="1">
        <text>ATP + protein L-histidine = ADP + protein N-phospho-L-histidine.</text>
        <dbReference type="EC" id="2.7.13.3"/>
    </reaction>
</comment>
<evidence type="ECO:0000259" key="8">
    <source>
        <dbReference type="PROSITE" id="PS50109"/>
    </source>
</evidence>
<sequence length="608" mass="66418">MSTVAELSDTPAAEGDRITPGGRLELLETSFARLRLSVLTMTPMGALMGALLHWHGGDGWVLWVWGAAYAVVALGVNMVRRRYRQDKGWQSPEAQLARWMPRMHALAIGHGVGLSLTVVLCIGHSPPQFMLLLHVTLLAILTVNAAQMPAVLSIYRCFFLGTVGIVLLSPWTFPEYSYFLVPMALVMSVVIDRSALQAHRFFVRQVALGEHSRDLAVRYRAARDAAEVALAEKNRFISTAAHDLRQPVHAIALLTEAVVLRNRDPSLAEPLSDLRHNLRAVQRMFDSLLDLSKIESGTLALRPQPVLLAPLLDDLLLQFTPEARARGLALRLRPPPTGATVRADDPLLRQSLANLVHNALRYTPQGGVLVGVRKRGTFWRIEVWDTGLGVALEDQGRIYQPFYRPEHAWSIHREGHGLGLAVVARCAHLMGAQHGLRSRLGRGSCFWLQLEATTAPNAVPASSPVPLPGALPLQGRCLVLDDDPHVLHAWSTLLASWGLQCVLASDASEAFARVEADAPPDVILCDQRLRSGESGFDILRALLAQYPDAHGALVSGEFDAPELADAEAEGYLVLKKPVDVAQLQGLLLQWLPQRATPAGRSAPAEHPG</sequence>
<dbReference type="EMBL" id="BAABEX010000010">
    <property type="protein sequence ID" value="GAA4423574.1"/>
    <property type="molecule type" value="Genomic_DNA"/>
</dbReference>
<accession>A0ABP8L8A8</accession>
<dbReference type="Gene3D" id="3.30.565.10">
    <property type="entry name" value="Histidine kinase-like ATPase, C-terminal domain"/>
    <property type="match status" value="1"/>
</dbReference>
<evidence type="ECO:0000256" key="1">
    <source>
        <dbReference type="ARBA" id="ARBA00000085"/>
    </source>
</evidence>
<feature type="modified residue" description="4-aspartylphosphate" evidence="6">
    <location>
        <position position="526"/>
    </location>
</feature>
<dbReference type="PROSITE" id="PS50110">
    <property type="entry name" value="RESPONSE_REGULATORY"/>
    <property type="match status" value="1"/>
</dbReference>
<dbReference type="InterPro" id="IPR001789">
    <property type="entry name" value="Sig_transdc_resp-reg_receiver"/>
</dbReference>
<dbReference type="CDD" id="cd00082">
    <property type="entry name" value="HisKA"/>
    <property type="match status" value="1"/>
</dbReference>
<comment type="caution">
    <text evidence="10">The sequence shown here is derived from an EMBL/GenBank/DDBJ whole genome shotgun (WGS) entry which is preliminary data.</text>
</comment>
<dbReference type="CDD" id="cd00075">
    <property type="entry name" value="HATPase"/>
    <property type="match status" value="1"/>
</dbReference>
<keyword evidence="7" id="KW-1133">Transmembrane helix</keyword>
<dbReference type="SMART" id="SM00388">
    <property type="entry name" value="HisKA"/>
    <property type="match status" value="1"/>
</dbReference>
<dbReference type="InterPro" id="IPR004358">
    <property type="entry name" value="Sig_transdc_His_kin-like_C"/>
</dbReference>
<evidence type="ECO:0000313" key="11">
    <source>
        <dbReference type="Proteomes" id="UP001501788"/>
    </source>
</evidence>
<dbReference type="Pfam" id="PF02518">
    <property type="entry name" value="HATPase_c"/>
    <property type="match status" value="1"/>
</dbReference>
<feature type="transmembrane region" description="Helical" evidence="7">
    <location>
        <begin position="105"/>
        <end position="123"/>
    </location>
</feature>
<dbReference type="SUPFAM" id="SSF55874">
    <property type="entry name" value="ATPase domain of HSP90 chaperone/DNA topoisomerase II/histidine kinase"/>
    <property type="match status" value="1"/>
</dbReference>
<gene>
    <name evidence="10" type="ORF">GCM10023090_15910</name>
</gene>
<evidence type="ECO:0000256" key="3">
    <source>
        <dbReference type="ARBA" id="ARBA00022553"/>
    </source>
</evidence>
<dbReference type="EC" id="2.7.13.3" evidence="2"/>
<evidence type="ECO:0000256" key="7">
    <source>
        <dbReference type="SAM" id="Phobius"/>
    </source>
</evidence>